<protein>
    <recommendedName>
        <fullName evidence="7">Piwi domain-containing protein</fullName>
    </recommendedName>
</protein>
<reference evidence="5" key="1">
    <citation type="submission" date="2022-11" db="EMBL/GenBank/DDBJ databases">
        <authorList>
            <person name="Kikuchi T."/>
        </authorList>
    </citation>
    <scope>NUCLEOTIDE SEQUENCE</scope>
    <source>
        <strain evidence="5">PS1010</strain>
    </source>
</reference>
<dbReference type="PROSITE" id="PS50822">
    <property type="entry name" value="PIWI"/>
    <property type="match status" value="1"/>
</dbReference>
<proteinExistence type="inferred from homology"/>
<comment type="similarity">
    <text evidence="1">Belongs to the argonaute family.</text>
</comment>
<keyword evidence="6" id="KW-1185">Reference proteome</keyword>
<feature type="domain" description="PAZ" evidence="3">
    <location>
        <begin position="357"/>
        <end position="464"/>
    </location>
</feature>
<dbReference type="Gene3D" id="3.30.420.10">
    <property type="entry name" value="Ribonuclease H-like superfamily/Ribonuclease H"/>
    <property type="match status" value="1"/>
</dbReference>
<accession>A0A9P1MWQ2</accession>
<dbReference type="Pfam" id="PF25128">
    <property type="entry name" value="HRDE1_NRDE3_N"/>
    <property type="match status" value="1"/>
</dbReference>
<evidence type="ECO:0000256" key="2">
    <source>
        <dbReference type="SAM" id="MobiDB-lite"/>
    </source>
</evidence>
<dbReference type="Pfam" id="PF02171">
    <property type="entry name" value="Piwi"/>
    <property type="match status" value="1"/>
</dbReference>
<feature type="compositionally biased region" description="Polar residues" evidence="2">
    <location>
        <begin position="17"/>
        <end position="29"/>
    </location>
</feature>
<evidence type="ECO:0000259" key="3">
    <source>
        <dbReference type="PROSITE" id="PS50821"/>
    </source>
</evidence>
<sequence length="1009" mass="114698">MDLLDSIMGTMGEAKPKTSSSDQPTTSAQPYRIKKKTPLNIAESSASRIPSTFKRSPLDSGSGLGAPNVKRDKTMATFKNIKHCDVQTNSYKVILDGLPEVIEQFQFDVYATFSTKDSTKQAKTIPINEKIVVHGDLPIQYRRWGLWNIWKLSVKSNPDLFTKPISYQDGAYDCGAAIYFPAGLYKGEESEHIFLHRSEFEEKIWQPISKLASGQIETIKVMISRTKAKKIYTRGIDSTRPESVTELVRFLEVLTSQKTSSRDFFQFGNSTYTRSSDKNNGILDERCQINQEGKEIKTGFEKTMRYITGTDGKPEFIMTIDVRRSPFNQEMDVIDMVRILYQSRRGGRQQGSPSVDDMNDILYQMQRDGETQMNRKLSELKSMAVFPVHLPNNRMNLFYINGFTQESAEQFTFPADDSKMEISVYDYFLEKYQIRLKYPRLPLAFQKRGKRIICYPLEVLKIERGQRVKQNNVTSSVQSIMTSKLSMLPLEQISRAERVLDEYLSIDDNKFLQAFGLQIKRESTKLSAHILPAPVINFGNGAFTPITGGQRPPLIEARSKVFSSPAKLNGVIVINFDEVLQKERITSMITKLKKELQNQKLPKIETIDWKIENCAEADQRKLESIMVDAKRRNISLIFAITRDQRPEVHDVLKLLESQIGIQTQQICLATFEQLSKGARTTTENVIRKLNLKCGGLNFKFSIPRSENSKEICSNANQVQQKLFGNTLFIGFELSHSGADCLFDRQNNITSGEPSVVGYSYSYGDPCELGGGSYLQKSREHSLMFLSDHMAEILSNYLKARNKLPENIVVYRSGVGEGGFEQIEKEVEQMKSVFKTDTRFKGRTIPPFLMIVVSKTTHMRIYPKEIIGGKAIEQNVPSGTCISSVLTSYGRDEFYLVSQSALIGTIRPARYSVIVNDPKWTVNEISHMTYFLAFGHQVSYQAPGVPNVLYAAGNMAKRGRNNFITYQKLLRREGRSIDRQEMKPDENGELLKALTEELNKCTISCKMFWA</sequence>
<dbReference type="InterPro" id="IPR003165">
    <property type="entry name" value="Piwi"/>
</dbReference>
<feature type="region of interest" description="Disordered" evidence="2">
    <location>
        <begin position="1"/>
        <end position="66"/>
    </location>
</feature>
<dbReference type="PANTHER" id="PTHR22891">
    <property type="entry name" value="EUKARYOTIC TRANSLATION INITIATION FACTOR 2C"/>
    <property type="match status" value="1"/>
</dbReference>
<dbReference type="PROSITE" id="PS50821">
    <property type="entry name" value="PAZ"/>
    <property type="match status" value="1"/>
</dbReference>
<dbReference type="Proteomes" id="UP001152747">
    <property type="component" value="Unassembled WGS sequence"/>
</dbReference>
<dbReference type="InterPro" id="IPR003100">
    <property type="entry name" value="PAZ_dom"/>
</dbReference>
<dbReference type="AlphaFoldDB" id="A0A9P1MWQ2"/>
<dbReference type="CDD" id="cd02826">
    <property type="entry name" value="Piwi-like"/>
    <property type="match status" value="1"/>
</dbReference>
<organism evidence="5 6">
    <name type="scientific">Caenorhabditis angaria</name>
    <dbReference type="NCBI Taxonomy" id="860376"/>
    <lineage>
        <taxon>Eukaryota</taxon>
        <taxon>Metazoa</taxon>
        <taxon>Ecdysozoa</taxon>
        <taxon>Nematoda</taxon>
        <taxon>Chromadorea</taxon>
        <taxon>Rhabditida</taxon>
        <taxon>Rhabditina</taxon>
        <taxon>Rhabditomorpha</taxon>
        <taxon>Rhabditoidea</taxon>
        <taxon>Rhabditidae</taxon>
        <taxon>Peloderinae</taxon>
        <taxon>Caenorhabditis</taxon>
    </lineage>
</organism>
<dbReference type="Pfam" id="PF02170">
    <property type="entry name" value="PAZ"/>
    <property type="match status" value="1"/>
</dbReference>
<dbReference type="SUPFAM" id="SSF53098">
    <property type="entry name" value="Ribonuclease H-like"/>
    <property type="match status" value="1"/>
</dbReference>
<dbReference type="SMART" id="SM00949">
    <property type="entry name" value="PAZ"/>
    <property type="match status" value="1"/>
</dbReference>
<feature type="domain" description="Piwi" evidence="4">
    <location>
        <begin position="635"/>
        <end position="963"/>
    </location>
</feature>
<dbReference type="SUPFAM" id="SSF101690">
    <property type="entry name" value="PAZ domain"/>
    <property type="match status" value="1"/>
</dbReference>
<dbReference type="OrthoDB" id="10252740at2759"/>
<dbReference type="SMART" id="SM00950">
    <property type="entry name" value="Piwi"/>
    <property type="match status" value="1"/>
</dbReference>
<evidence type="ECO:0008006" key="7">
    <source>
        <dbReference type="Google" id="ProtNLM"/>
    </source>
</evidence>
<name>A0A9P1MWQ2_9PELO</name>
<dbReference type="InterPro" id="IPR012337">
    <property type="entry name" value="RNaseH-like_sf"/>
</dbReference>
<dbReference type="InterPro" id="IPR056992">
    <property type="entry name" value="HRDE1/NRDE-3-like_N"/>
</dbReference>
<dbReference type="InterPro" id="IPR057272">
    <property type="entry name" value="Piwi_nem"/>
</dbReference>
<gene>
    <name evidence="5" type="ORF">CAMP_LOCUS4335</name>
</gene>
<dbReference type="InterPro" id="IPR036397">
    <property type="entry name" value="RNaseH_sf"/>
</dbReference>
<evidence type="ECO:0000256" key="1">
    <source>
        <dbReference type="RuleBase" id="RU361178"/>
    </source>
</evidence>
<evidence type="ECO:0000313" key="5">
    <source>
        <dbReference type="EMBL" id="CAI5441698.1"/>
    </source>
</evidence>
<feature type="compositionally biased region" description="Polar residues" evidence="2">
    <location>
        <begin position="42"/>
        <end position="54"/>
    </location>
</feature>
<dbReference type="GO" id="GO:0003723">
    <property type="term" value="F:RNA binding"/>
    <property type="evidence" value="ECO:0007669"/>
    <property type="project" value="InterPro"/>
</dbReference>
<evidence type="ECO:0000313" key="6">
    <source>
        <dbReference type="Proteomes" id="UP001152747"/>
    </source>
</evidence>
<dbReference type="EMBL" id="CANHGI010000002">
    <property type="protein sequence ID" value="CAI5441698.1"/>
    <property type="molecule type" value="Genomic_DNA"/>
</dbReference>
<evidence type="ECO:0000259" key="4">
    <source>
        <dbReference type="PROSITE" id="PS50822"/>
    </source>
</evidence>
<comment type="caution">
    <text evidence="5">The sequence shown here is derived from an EMBL/GenBank/DDBJ whole genome shotgun (WGS) entry which is preliminary data.</text>
</comment>
<dbReference type="InterPro" id="IPR036085">
    <property type="entry name" value="PAZ_dom_sf"/>
</dbReference>
<dbReference type="Gene3D" id="2.170.260.10">
    <property type="entry name" value="paz domain"/>
    <property type="match status" value="1"/>
</dbReference>
<dbReference type="Gene3D" id="3.40.50.2300">
    <property type="match status" value="1"/>
</dbReference>
<dbReference type="CDD" id="cd02846">
    <property type="entry name" value="PAZ_argonaute_like"/>
    <property type="match status" value="1"/>
</dbReference>